<keyword evidence="4" id="KW-0964">Secreted</keyword>
<dbReference type="NCBIfam" id="TIGR01376">
    <property type="entry name" value="POMP_repeat"/>
    <property type="match status" value="3"/>
</dbReference>
<evidence type="ECO:0000256" key="1">
    <source>
        <dbReference type="ARBA" id="ARBA00004196"/>
    </source>
</evidence>
<keyword evidence="6" id="KW-0472">Membrane</keyword>
<dbReference type="NCBIfam" id="NF012211">
    <property type="entry name" value="tand_rpt_95"/>
    <property type="match status" value="3"/>
</dbReference>
<dbReference type="GO" id="GO:0009279">
    <property type="term" value="C:cell outer membrane"/>
    <property type="evidence" value="ECO:0007669"/>
    <property type="project" value="UniProtKB-SubCell"/>
</dbReference>
<dbReference type="NCBIfam" id="NF041518">
    <property type="entry name" value="choice_anch_Q"/>
    <property type="match status" value="1"/>
</dbReference>
<evidence type="ECO:0000256" key="2">
    <source>
        <dbReference type="ARBA" id="ARBA00004442"/>
    </source>
</evidence>
<evidence type="ECO:0000256" key="4">
    <source>
        <dbReference type="ARBA" id="ARBA00022525"/>
    </source>
</evidence>
<protein>
    <submittedName>
        <fullName evidence="9">Beta-propeller repeat protein</fullName>
    </submittedName>
</protein>
<dbReference type="Pfam" id="PF13517">
    <property type="entry name" value="FG-GAP_3"/>
    <property type="match status" value="1"/>
</dbReference>
<dbReference type="SUPFAM" id="SSF69318">
    <property type="entry name" value="Integrin alpha N-terminal domain"/>
    <property type="match status" value="1"/>
</dbReference>
<dbReference type="Pfam" id="PF17963">
    <property type="entry name" value="Big_9"/>
    <property type="match status" value="3"/>
</dbReference>
<dbReference type="Pfam" id="PF01839">
    <property type="entry name" value="FG-GAP"/>
    <property type="match status" value="1"/>
</dbReference>
<gene>
    <name evidence="9" type="ORF">PX52LOC_00293</name>
</gene>
<dbReference type="Gene3D" id="2.130.10.130">
    <property type="entry name" value="Integrin alpha, N-terminal"/>
    <property type="match status" value="1"/>
</dbReference>
<dbReference type="InterPro" id="IPR003368">
    <property type="entry name" value="POMP_repeat"/>
</dbReference>
<dbReference type="Proteomes" id="UP000324974">
    <property type="component" value="Chromosome"/>
</dbReference>
<evidence type="ECO:0000313" key="10">
    <source>
        <dbReference type="Proteomes" id="UP000324974"/>
    </source>
</evidence>
<dbReference type="KEGG" id="lrs:PX52LOC_00293"/>
<dbReference type="InterPro" id="IPR011050">
    <property type="entry name" value="Pectin_lyase_fold/virulence"/>
</dbReference>
<dbReference type="Gene3D" id="2.60.40.3440">
    <property type="match status" value="3"/>
</dbReference>
<comment type="subcellular location">
    <subcellularLocation>
        <location evidence="1">Cell envelope</location>
    </subcellularLocation>
    <subcellularLocation>
        <location evidence="2">Cell outer membrane</location>
    </subcellularLocation>
    <subcellularLocation>
        <location evidence="3">Secreted</location>
    </subcellularLocation>
</comment>
<dbReference type="PANTHER" id="PTHR11319">
    <property type="entry name" value="G PROTEIN-COUPLED RECEPTOR-RELATED"/>
    <property type="match status" value="1"/>
</dbReference>
<evidence type="ECO:0000256" key="6">
    <source>
        <dbReference type="ARBA" id="ARBA00023136"/>
    </source>
</evidence>
<reference evidence="10" key="1">
    <citation type="submission" date="2019-08" db="EMBL/GenBank/DDBJ databases">
        <title>Limnoglobus roseus gen. nov., sp. nov., a novel freshwater planctomycete with a giant genome from the family Gemmataceae.</title>
        <authorList>
            <person name="Kulichevskaya I.S."/>
            <person name="Naumoff D.G."/>
            <person name="Miroshnikov K."/>
            <person name="Ivanova A."/>
            <person name="Philippov D.A."/>
            <person name="Hakobyan A."/>
            <person name="Rijpstra I.C."/>
            <person name="Sinninghe Damste J.S."/>
            <person name="Liesack W."/>
            <person name="Dedysh S.N."/>
        </authorList>
    </citation>
    <scope>NUCLEOTIDE SEQUENCE [LARGE SCALE GENOMIC DNA]</scope>
    <source>
        <strain evidence="10">PX52</strain>
    </source>
</reference>
<evidence type="ECO:0000313" key="9">
    <source>
        <dbReference type="EMBL" id="QEL13436.1"/>
    </source>
</evidence>
<dbReference type="OrthoDB" id="292920at2"/>
<dbReference type="InterPro" id="IPR013517">
    <property type="entry name" value="FG-GAP"/>
</dbReference>
<dbReference type="PANTHER" id="PTHR11319:SF35">
    <property type="entry name" value="OUTER MEMBRANE PROTEIN PMPC-RELATED"/>
    <property type="match status" value="1"/>
</dbReference>
<dbReference type="AlphaFoldDB" id="A0A5C1A626"/>
<evidence type="ECO:0000256" key="3">
    <source>
        <dbReference type="ARBA" id="ARBA00004613"/>
    </source>
</evidence>
<feature type="region of interest" description="Disordered" evidence="8">
    <location>
        <begin position="1"/>
        <end position="20"/>
    </location>
</feature>
<dbReference type="Pfam" id="PF02415">
    <property type="entry name" value="Chlam_PMP"/>
    <property type="match status" value="4"/>
</dbReference>
<keyword evidence="10" id="KW-1185">Reference proteome</keyword>
<dbReference type="GO" id="GO:0005576">
    <property type="term" value="C:extracellular region"/>
    <property type="evidence" value="ECO:0007669"/>
    <property type="project" value="UniProtKB-SubCell"/>
</dbReference>
<name>A0A5C1A626_9BACT</name>
<proteinExistence type="predicted"/>
<keyword evidence="7" id="KW-0998">Cell outer membrane</keyword>
<dbReference type="InterPro" id="IPR028994">
    <property type="entry name" value="Integrin_alpha_N"/>
</dbReference>
<dbReference type="SUPFAM" id="SSF51126">
    <property type="entry name" value="Pectin lyase-like"/>
    <property type="match status" value="1"/>
</dbReference>
<evidence type="ECO:0000256" key="8">
    <source>
        <dbReference type="SAM" id="MobiDB-lite"/>
    </source>
</evidence>
<dbReference type="RefSeq" id="WP_149108411.1">
    <property type="nucleotide sequence ID" value="NZ_CP042425.1"/>
</dbReference>
<dbReference type="EMBL" id="CP042425">
    <property type="protein sequence ID" value="QEL13436.1"/>
    <property type="molecule type" value="Genomic_DNA"/>
</dbReference>
<accession>A0A5C1A626</accession>
<dbReference type="InterPro" id="IPR059226">
    <property type="entry name" value="Choice_anch_Q_dom"/>
</dbReference>
<sequence>MSHRSRSTNRKTPALPATRPQLQLLEGRDVPATFTVTNNLDALPSPNAPAGSLRQAIIDAENSPGLDTIQFATGVTSPVVLAGTLPTITQDLVINGLGSSLTTIDGGNQFRIFNIAGPANGVNLVGIRFFQGKATGGNGGAIQTTAPLNLFDTVFDSNQATQVTLPPIPPSPPATTGGFGGAISATAQVNLTDTTFINNQATVQGGAISGTRVLSATNVNAPFGAVFTTNKAATGGAVFITDFLSPLDAGFSFTGNKALAGDGGAVATTNTAVLQIDVGSIFQNNTATGNGGAIAHKGVDFARSQFIRHSLFTGNQAGGTGGAIYYSQDLTVIPANGLNVALNIVNDTFTGNQAGTSGGAISVQQNENIGQNNRTGAAIDFVTITGNSAAFGGGVAGASSGTSIPVSLTNSIVVNNTAPTSPNLNATLRQSGGNLIGTSTGGSGYVASDRIDETAPGLGTLSNNGGATQTIPLLAGSPALGLAGTPGPFAFSRDQRDIGLIRPTGGPLDAGAFQARPPAGVADSFTTPFNTTLTRSAATGLIVPNDTAGEPTVAALTATNVSALSNPAAGALTVNPDGSFSFVPTSGFSGSVTFTYTATDVRSTAPITATITVAAPNAVVAANDAYSTPFNTALVVPIRGTPPNVLANDSGGNAQLTATLVTPPTAAQGTLTFNTNGSFTFTPTNGFTGNASFTYTATDGFTTSNPAIVTIAVGASTTITTAADNFTTPFETVFTQAAPGVLANDSGGSGALTAALVTPPAAAQGTVTVSPNGSFTFKPALGFSGTASFAYAATDGFTTSSPTTVTITVGVTPTTVTFAVSEGAGGQPIVKTYRPDGTFIREFVTMDPGFDGGVRAATGDVNGDGFADLVVGAGPGGAPRVQVFDGKTGSILFDFFAYETSFTNGVFVALGDVTGDGRADVVVGAGSLGGPRVRVLDGNGFGLVQDFFAYDPSFRGGVRVAVGDVTGDGKAEIVTGAGVSGAPHIRVLDGTTLGEQAGFFADDSNYRGGVFVSVVDGIVVTSLDSVPDFTGTVLETIYPTLPNINGQSSGRSPLAGELALPAVVRTFSISGGRAVAGPSVTPFGTDFLGGVRVGSGGLVNGSPTIVVAPGIGGPGVVKRYAIGGTTVAAVPSGSGSGLVRRFAVSSASTLAPIGTDFDPFIDFNGSIYVGSAGESLAVPGGYSAVEVSTPIGP</sequence>
<evidence type="ECO:0000256" key="7">
    <source>
        <dbReference type="ARBA" id="ARBA00023237"/>
    </source>
</evidence>
<organism evidence="9 10">
    <name type="scientific">Limnoglobus roseus</name>
    <dbReference type="NCBI Taxonomy" id="2598579"/>
    <lineage>
        <taxon>Bacteria</taxon>
        <taxon>Pseudomonadati</taxon>
        <taxon>Planctomycetota</taxon>
        <taxon>Planctomycetia</taxon>
        <taxon>Gemmatales</taxon>
        <taxon>Gemmataceae</taxon>
        <taxon>Limnoglobus</taxon>
    </lineage>
</organism>
<keyword evidence="5" id="KW-0732">Signal</keyword>
<evidence type="ECO:0000256" key="5">
    <source>
        <dbReference type="ARBA" id="ARBA00022729"/>
    </source>
</evidence>